<proteinExistence type="predicted"/>
<dbReference type="AlphaFoldDB" id="A0A1F5YLZ1"/>
<accession>A0A1F5YLZ1</accession>
<feature type="transmembrane region" description="Helical" evidence="1">
    <location>
        <begin position="146"/>
        <end position="164"/>
    </location>
</feature>
<sequence length="527" mass="62387">MNKKFLIFLLLAFFIKEFIWIILVPLWHFPDEQAHFAQVAYLAEKGNSPNGDNNDLTKEIYLSEELLGTKRDRYGNNKFTFHPEYRIPYSNNLTGLYEREILFLAKDLKNRQMVGKEASRYPPLYYILPAVLYKIFYFNNLINRVFLARIFQIIFYIGTVYISFKTVKVIFSGNSFLSYSLTLLVAFQPMFSFVSAGINSDNISNFIFSVYLFISLKLIKSVFSRKYLLALILTTLLGIYAKPQFYITLPLSFLLIFYKIITLKTGPEKRFFKAAIYMFIIFLILTFFSVFRLGPQILLSKLAYGFDLPKFLINLKTYAFPHLYREVLPWYWGVYNWLGVTYPRIVHRIINWLILLSLIGFIFFFIRNRQKINRWPVNGITYLLFANLAFFLGVYLFDWLQFVESGFKFHLGVQGRYFFPLIISHLLFILIGWRELFQIFPLLLPLATKLLVVLMFILHWYALYLIALTYYDLSLLSVFIIQASQYKPWFFKGNLLLTQIFFSLTVNLAFLLKYLKIGNLYGQDKNR</sequence>
<feature type="transmembrane region" description="Helical" evidence="1">
    <location>
        <begin position="247"/>
        <end position="263"/>
    </location>
</feature>
<comment type="caution">
    <text evidence="2">The sequence shown here is derived from an EMBL/GenBank/DDBJ whole genome shotgun (WGS) entry which is preliminary data.</text>
</comment>
<evidence type="ECO:0000313" key="2">
    <source>
        <dbReference type="EMBL" id="OGG00987.1"/>
    </source>
</evidence>
<gene>
    <name evidence="2" type="ORF">A2153_05960</name>
</gene>
<feature type="transmembrane region" description="Helical" evidence="1">
    <location>
        <begin position="349"/>
        <end position="367"/>
    </location>
</feature>
<evidence type="ECO:0000256" key="1">
    <source>
        <dbReference type="SAM" id="Phobius"/>
    </source>
</evidence>
<feature type="transmembrane region" description="Helical" evidence="1">
    <location>
        <begin position="440"/>
        <end position="458"/>
    </location>
</feature>
<dbReference type="EMBL" id="MFJB01000003">
    <property type="protein sequence ID" value="OGG00987.1"/>
    <property type="molecule type" value="Genomic_DNA"/>
</dbReference>
<dbReference type="Proteomes" id="UP000177396">
    <property type="component" value="Unassembled WGS sequence"/>
</dbReference>
<keyword evidence="1" id="KW-0812">Transmembrane</keyword>
<protein>
    <recommendedName>
        <fullName evidence="4">Glycosyltransferase RgtA/B/C/D-like domain-containing protein</fullName>
    </recommendedName>
</protein>
<feature type="transmembrane region" description="Helical" evidence="1">
    <location>
        <begin position="275"/>
        <end position="294"/>
    </location>
</feature>
<evidence type="ECO:0000313" key="3">
    <source>
        <dbReference type="Proteomes" id="UP000177396"/>
    </source>
</evidence>
<name>A0A1F5YLZ1_9BACT</name>
<feature type="transmembrane region" description="Helical" evidence="1">
    <location>
        <begin position="176"/>
        <end position="196"/>
    </location>
</feature>
<evidence type="ECO:0008006" key="4">
    <source>
        <dbReference type="Google" id="ProtNLM"/>
    </source>
</evidence>
<feature type="transmembrane region" description="Helical" evidence="1">
    <location>
        <begin position="379"/>
        <end position="397"/>
    </location>
</feature>
<feature type="transmembrane region" description="Helical" evidence="1">
    <location>
        <begin position="417"/>
        <end position="433"/>
    </location>
</feature>
<feature type="transmembrane region" description="Helical" evidence="1">
    <location>
        <begin position="495"/>
        <end position="515"/>
    </location>
</feature>
<keyword evidence="1" id="KW-0472">Membrane</keyword>
<organism evidence="2 3">
    <name type="scientific">Candidatus Gottesmanbacteria bacterium RBG_16_38_7b</name>
    <dbReference type="NCBI Taxonomy" id="1798372"/>
    <lineage>
        <taxon>Bacteria</taxon>
        <taxon>Candidatus Gottesmaniibacteriota</taxon>
    </lineage>
</organism>
<reference evidence="2 3" key="1">
    <citation type="journal article" date="2016" name="Nat. Commun.">
        <title>Thousands of microbial genomes shed light on interconnected biogeochemical processes in an aquifer system.</title>
        <authorList>
            <person name="Anantharaman K."/>
            <person name="Brown C.T."/>
            <person name="Hug L.A."/>
            <person name="Sharon I."/>
            <person name="Castelle C.J."/>
            <person name="Probst A.J."/>
            <person name="Thomas B.C."/>
            <person name="Singh A."/>
            <person name="Wilkins M.J."/>
            <person name="Karaoz U."/>
            <person name="Brodie E.L."/>
            <person name="Williams K.H."/>
            <person name="Hubbard S.S."/>
            <person name="Banfield J.F."/>
        </authorList>
    </citation>
    <scope>NUCLEOTIDE SEQUENCE [LARGE SCALE GENOMIC DNA]</scope>
</reference>
<keyword evidence="1" id="KW-1133">Transmembrane helix</keyword>
<feature type="transmembrane region" description="Helical" evidence="1">
    <location>
        <begin position="6"/>
        <end position="27"/>
    </location>
</feature>